<sequence>MFSNTTKRSDDGSDSSSNISIPNALPNKAAATNGAHGPIKMKRTGHGGMPAGSPYAQLLSSLSASRPTPPTPKPAPEIKAQSSSVSAASTPGLDNDEDIELVTSDVIRRPPRKAPDSTEHSPVPAPKAQAPAKLPEGNGQATGEMPKKTMSEAQRRLISENLKRRWAEGRMSHIHDKIKAKKRKSMASVDDQAAKPDKKYQEPLPSHPAAVTQRLSKSEDVWEYLQPFLRHYSDQPIPNHKRIQDLLTLPRVRDVEWNKFAKRPFSDSNPQSLAAIILHLVGDLQEEPCFRCKENKGPFQGCVKLPESLHLSIPHCSNCSYAHQVCSAESWVGPKRNSTVHGNHTSMSPDDFESKYIEVEDTIEADPAENSIKDFVSDEAPDSKIEPILEAPSGRSYDDWIDDEGNHISQDGQLLFPDGYELNEEDEARPWICPIAECRGTYIRRPDLRFHFPRKHYAAMLNDNLDGTFGFLGYYDDRRALRPGGGFPFDPPSLPVVVSQTSPRSRVDESPARPSPSLKPYEADPDDDDARPEPMSESAILQSMTPADARKARAMWDYIQPHLHHTRTIPASGHVKELLPSTRVRDLRWNPNSNRSFIENKPKDISCMIIQVTGEEAPSPCSECAKGKGIFDSCIVIDRNANPEVRSCMISCANCNYHGRQSGCSIKEWVQDREQPPYPPYFNPKAKKTSENRKDTSEPPRVAAPSSVPPRTTASATGELAVEHGRTLRPRQSQAGTASSSALIATGQVPSADEMEKHDMEDWEIAPGRIRSQVSDGPDNIAMSHAYLGASHDTQISPDLTARLADIRGGTTLRLNAERDKVRFCLVVNGKLKVRIDGEEEFVIGPHGMFKVRPGAACTALNTSYFWALVSIIAQNE</sequence>
<feature type="compositionally biased region" description="Basic and acidic residues" evidence="1">
    <location>
        <begin position="192"/>
        <end position="201"/>
    </location>
</feature>
<feature type="region of interest" description="Disordered" evidence="1">
    <location>
        <begin position="177"/>
        <end position="210"/>
    </location>
</feature>
<dbReference type="Proteomes" id="UP000275385">
    <property type="component" value="Unassembled WGS sequence"/>
</dbReference>
<dbReference type="AlphaFoldDB" id="A0A420YM10"/>
<dbReference type="OrthoDB" id="3545073at2759"/>
<protein>
    <submittedName>
        <fullName evidence="2">Uncharacterized protein</fullName>
    </submittedName>
</protein>
<comment type="caution">
    <text evidence="2">The sequence shown here is derived from an EMBL/GenBank/DDBJ whole genome shotgun (WGS) entry which is preliminary data.</text>
</comment>
<accession>A0A420YM10</accession>
<name>A0A420YM10_9PEZI</name>
<gene>
    <name evidence="2" type="ORF">DL546_007530</name>
</gene>
<dbReference type="STRING" id="177199.A0A420YM10"/>
<feature type="compositionally biased region" description="Polar residues" evidence="1">
    <location>
        <begin position="730"/>
        <end position="743"/>
    </location>
</feature>
<evidence type="ECO:0000313" key="2">
    <source>
        <dbReference type="EMBL" id="RKU48845.1"/>
    </source>
</evidence>
<feature type="region of interest" description="Disordered" evidence="1">
    <location>
        <begin position="1"/>
        <end position="150"/>
    </location>
</feature>
<feature type="region of interest" description="Disordered" evidence="1">
    <location>
        <begin position="675"/>
        <end position="744"/>
    </location>
</feature>
<organism evidence="2 3">
    <name type="scientific">Coniochaeta pulveracea</name>
    <dbReference type="NCBI Taxonomy" id="177199"/>
    <lineage>
        <taxon>Eukaryota</taxon>
        <taxon>Fungi</taxon>
        <taxon>Dikarya</taxon>
        <taxon>Ascomycota</taxon>
        <taxon>Pezizomycotina</taxon>
        <taxon>Sordariomycetes</taxon>
        <taxon>Sordariomycetidae</taxon>
        <taxon>Coniochaetales</taxon>
        <taxon>Coniochaetaceae</taxon>
        <taxon>Coniochaeta</taxon>
    </lineage>
</organism>
<evidence type="ECO:0000256" key="1">
    <source>
        <dbReference type="SAM" id="MobiDB-lite"/>
    </source>
</evidence>
<dbReference type="EMBL" id="QVQW01000003">
    <property type="protein sequence ID" value="RKU48845.1"/>
    <property type="molecule type" value="Genomic_DNA"/>
</dbReference>
<reference evidence="2 3" key="1">
    <citation type="submission" date="2018-08" db="EMBL/GenBank/DDBJ databases">
        <title>Draft genome of the lignicolous fungus Coniochaeta pulveracea.</title>
        <authorList>
            <person name="Borstlap C.J."/>
            <person name="De Witt R.N."/>
            <person name="Botha A."/>
            <person name="Volschenk H."/>
        </authorList>
    </citation>
    <scope>NUCLEOTIDE SEQUENCE [LARGE SCALE GENOMIC DNA]</scope>
    <source>
        <strain evidence="2 3">CAB683</strain>
    </source>
</reference>
<keyword evidence="3" id="KW-1185">Reference proteome</keyword>
<proteinExistence type="predicted"/>
<feature type="compositionally biased region" description="Low complexity" evidence="1">
    <location>
        <begin position="699"/>
        <end position="711"/>
    </location>
</feature>
<feature type="compositionally biased region" description="Low complexity" evidence="1">
    <location>
        <begin position="126"/>
        <end position="135"/>
    </location>
</feature>
<dbReference type="Pfam" id="PF12511">
    <property type="entry name" value="DUF3716"/>
    <property type="match status" value="2"/>
</dbReference>
<feature type="compositionally biased region" description="Polar residues" evidence="1">
    <location>
        <begin position="80"/>
        <end position="89"/>
    </location>
</feature>
<feature type="compositionally biased region" description="Basic and acidic residues" evidence="1">
    <location>
        <begin position="688"/>
        <end position="698"/>
    </location>
</feature>
<evidence type="ECO:0000313" key="3">
    <source>
        <dbReference type="Proteomes" id="UP000275385"/>
    </source>
</evidence>
<feature type="region of interest" description="Disordered" evidence="1">
    <location>
        <begin position="486"/>
        <end position="543"/>
    </location>
</feature>
<dbReference type="InterPro" id="IPR022190">
    <property type="entry name" value="DUF3716"/>
</dbReference>